<dbReference type="HOGENOM" id="CLU_2508906_0_0_5"/>
<gene>
    <name evidence="2" type="ordered locus">Mnod_1381</name>
</gene>
<protein>
    <recommendedName>
        <fullName evidence="1">DUF6894 domain-containing protein</fullName>
    </recommendedName>
</protein>
<dbReference type="InterPro" id="IPR054189">
    <property type="entry name" value="DUF6894"/>
</dbReference>
<organism evidence="2 3">
    <name type="scientific">Methylobacterium nodulans (strain LMG 21967 / CNCM I-2342 / ORS 2060)</name>
    <dbReference type="NCBI Taxonomy" id="460265"/>
    <lineage>
        <taxon>Bacteria</taxon>
        <taxon>Pseudomonadati</taxon>
        <taxon>Pseudomonadota</taxon>
        <taxon>Alphaproteobacteria</taxon>
        <taxon>Hyphomicrobiales</taxon>
        <taxon>Methylobacteriaceae</taxon>
        <taxon>Methylobacterium</taxon>
    </lineage>
</organism>
<dbReference type="KEGG" id="mno:Mnod_1381"/>
<proteinExistence type="predicted"/>
<sequence>MHRYFFDLEAEGFDARDDVGVVLADARAARAEAVHALRSCAMAPLPCGQAAGLAMKVRDETGRTVLRVALGGIVRGDVAAQCLSA</sequence>
<accession>B8IM36</accession>
<dbReference type="AlphaFoldDB" id="B8IM36"/>
<evidence type="ECO:0000313" key="3">
    <source>
        <dbReference type="Proteomes" id="UP000008207"/>
    </source>
</evidence>
<name>B8IM36_METNO</name>
<keyword evidence="3" id="KW-1185">Reference proteome</keyword>
<evidence type="ECO:0000313" key="2">
    <source>
        <dbReference type="EMBL" id="ACL56380.1"/>
    </source>
</evidence>
<reference evidence="2 3" key="1">
    <citation type="submission" date="2009-01" db="EMBL/GenBank/DDBJ databases">
        <title>Complete sequence of chromosome of Methylobacterium nodulans ORS 2060.</title>
        <authorList>
            <consortium name="US DOE Joint Genome Institute"/>
            <person name="Lucas S."/>
            <person name="Copeland A."/>
            <person name="Lapidus A."/>
            <person name="Glavina del Rio T."/>
            <person name="Dalin E."/>
            <person name="Tice H."/>
            <person name="Bruce D."/>
            <person name="Goodwin L."/>
            <person name="Pitluck S."/>
            <person name="Sims D."/>
            <person name="Brettin T."/>
            <person name="Detter J.C."/>
            <person name="Han C."/>
            <person name="Larimer F."/>
            <person name="Land M."/>
            <person name="Hauser L."/>
            <person name="Kyrpides N."/>
            <person name="Ivanova N."/>
            <person name="Marx C.J."/>
            <person name="Richardson P."/>
        </authorList>
    </citation>
    <scope>NUCLEOTIDE SEQUENCE [LARGE SCALE GENOMIC DNA]</scope>
    <source>
        <strain evidence="3">LMG 21967 / CNCM I-2342 / ORS 2060</strain>
    </source>
</reference>
<dbReference type="Proteomes" id="UP000008207">
    <property type="component" value="Chromosome"/>
</dbReference>
<dbReference type="EMBL" id="CP001349">
    <property type="protein sequence ID" value="ACL56380.1"/>
    <property type="molecule type" value="Genomic_DNA"/>
</dbReference>
<evidence type="ECO:0000259" key="1">
    <source>
        <dbReference type="Pfam" id="PF21834"/>
    </source>
</evidence>
<dbReference type="RefSeq" id="WP_015928076.1">
    <property type="nucleotide sequence ID" value="NC_011894.1"/>
</dbReference>
<dbReference type="STRING" id="460265.Mnod_1381"/>
<feature type="domain" description="DUF6894" evidence="1">
    <location>
        <begin position="3"/>
        <end position="70"/>
    </location>
</feature>
<dbReference type="Pfam" id="PF21834">
    <property type="entry name" value="DUF6894"/>
    <property type="match status" value="1"/>
</dbReference>